<organism evidence="1 2">
    <name type="scientific">Lithospermum erythrorhizon</name>
    <name type="common">Purple gromwell</name>
    <name type="synonym">Lithospermum officinale var. erythrorhizon</name>
    <dbReference type="NCBI Taxonomy" id="34254"/>
    <lineage>
        <taxon>Eukaryota</taxon>
        <taxon>Viridiplantae</taxon>
        <taxon>Streptophyta</taxon>
        <taxon>Embryophyta</taxon>
        <taxon>Tracheophyta</taxon>
        <taxon>Spermatophyta</taxon>
        <taxon>Magnoliopsida</taxon>
        <taxon>eudicotyledons</taxon>
        <taxon>Gunneridae</taxon>
        <taxon>Pentapetalae</taxon>
        <taxon>asterids</taxon>
        <taxon>lamiids</taxon>
        <taxon>Boraginales</taxon>
        <taxon>Boraginaceae</taxon>
        <taxon>Boraginoideae</taxon>
        <taxon>Lithospermeae</taxon>
        <taxon>Lithospermum</taxon>
    </lineage>
</organism>
<dbReference type="EMBL" id="BAABME010013629">
    <property type="protein sequence ID" value="GAA0186365.1"/>
    <property type="molecule type" value="Genomic_DNA"/>
</dbReference>
<evidence type="ECO:0000313" key="1">
    <source>
        <dbReference type="EMBL" id="GAA0186365.1"/>
    </source>
</evidence>
<dbReference type="AlphaFoldDB" id="A0AAV3S0R0"/>
<protein>
    <submittedName>
        <fullName evidence="1">Uncharacterized protein</fullName>
    </submittedName>
</protein>
<gene>
    <name evidence="1" type="ORF">LIER_33653</name>
</gene>
<sequence>MIASPVNPLMIDLVRLSHMNLIWNESGNLKCSRELKLSSGFFASTSYQPGPLFSPNISYLMPFATLVLMRRLIGISYGSALAQNSSGKSLALLLNHSRKILVLPLGSNLMLAAKKWSMQPPLASFPSSTVTFCGRLETLGFSNQENHSTQPLIASTGPQSSSILEWIGSLNHKSSPEQSNGILHQNLCTSSTQTGLLKAIRVWQAVVGSSETIWEIGLSVLLEKFLGLRVFVQNCGPCGMDWNWPFMGITPLFILKWILILF</sequence>
<keyword evidence="2" id="KW-1185">Reference proteome</keyword>
<evidence type="ECO:0000313" key="2">
    <source>
        <dbReference type="Proteomes" id="UP001454036"/>
    </source>
</evidence>
<comment type="caution">
    <text evidence="1">The sequence shown here is derived from an EMBL/GenBank/DDBJ whole genome shotgun (WGS) entry which is preliminary data.</text>
</comment>
<accession>A0AAV3S0R0</accession>
<reference evidence="1 2" key="1">
    <citation type="submission" date="2024-01" db="EMBL/GenBank/DDBJ databases">
        <title>The complete chloroplast genome sequence of Lithospermum erythrorhizon: insights into the phylogenetic relationship among Boraginaceae species and the maternal lineages of purple gromwells.</title>
        <authorList>
            <person name="Okada T."/>
            <person name="Watanabe K."/>
        </authorList>
    </citation>
    <scope>NUCLEOTIDE SEQUENCE [LARGE SCALE GENOMIC DNA]</scope>
</reference>
<dbReference type="Proteomes" id="UP001454036">
    <property type="component" value="Unassembled WGS sequence"/>
</dbReference>
<proteinExistence type="predicted"/>
<name>A0AAV3S0R0_LITER</name>